<evidence type="ECO:0000259" key="5">
    <source>
        <dbReference type="Pfam" id="PF01509"/>
    </source>
</evidence>
<dbReference type="PANTHER" id="PTHR13767:SF2">
    <property type="entry name" value="PSEUDOURIDYLATE SYNTHASE TRUB1"/>
    <property type="match status" value="1"/>
</dbReference>
<protein>
    <recommendedName>
        <fullName evidence="1">tRNA pseudouridine(55) synthase</fullName>
        <ecNumber evidence="1">5.4.99.25</ecNumber>
    </recommendedName>
</protein>
<dbReference type="GO" id="GO:1990481">
    <property type="term" value="P:mRNA pseudouridine synthesis"/>
    <property type="evidence" value="ECO:0007669"/>
    <property type="project" value="TreeGrafter"/>
</dbReference>
<evidence type="ECO:0000256" key="3">
    <source>
        <dbReference type="ARBA" id="ARBA00023235"/>
    </source>
</evidence>
<evidence type="ECO:0000256" key="1">
    <source>
        <dbReference type="ARBA" id="ARBA00012787"/>
    </source>
</evidence>
<dbReference type="InterPro" id="IPR020103">
    <property type="entry name" value="PsdUridine_synth_cat_dom_sf"/>
</dbReference>
<dbReference type="SUPFAM" id="SSF55120">
    <property type="entry name" value="Pseudouridine synthase"/>
    <property type="match status" value="1"/>
</dbReference>
<dbReference type="PANTHER" id="PTHR13767">
    <property type="entry name" value="TRNA-PSEUDOURIDINE SYNTHASE"/>
    <property type="match status" value="1"/>
</dbReference>
<feature type="region of interest" description="Disordered" evidence="4">
    <location>
        <begin position="65"/>
        <end position="85"/>
    </location>
</feature>
<dbReference type="AlphaFoldDB" id="A0A383AAF1"/>
<proteinExistence type="predicted"/>
<organism evidence="6">
    <name type="scientific">marine metagenome</name>
    <dbReference type="NCBI Taxonomy" id="408172"/>
    <lineage>
        <taxon>unclassified sequences</taxon>
        <taxon>metagenomes</taxon>
        <taxon>ecological metagenomes</taxon>
    </lineage>
</organism>
<accession>A0A383AAF1</accession>
<dbReference type="InterPro" id="IPR002501">
    <property type="entry name" value="PsdUridine_synth_N"/>
</dbReference>
<dbReference type="GO" id="GO:0160148">
    <property type="term" value="F:tRNA pseudouridine(55) synthase activity"/>
    <property type="evidence" value="ECO:0007669"/>
    <property type="project" value="UniProtKB-EC"/>
</dbReference>
<dbReference type="GO" id="GO:0003723">
    <property type="term" value="F:RNA binding"/>
    <property type="evidence" value="ECO:0007669"/>
    <property type="project" value="InterPro"/>
</dbReference>
<sequence>MTSAQAVGKIRGIFNAAKAGHAGTLDPMATGILPIAMGEATKVVFAAMDGKKAYRFTIHWGEERDTDDAEGQIVGESQDRPTPDQIKDTLPLFTGLTEQVPPTYSAIKVGGTRAYDLARSGDVPKLKARLIMIDKLTLLACPDTDHAVLE</sequence>
<dbReference type="EC" id="5.4.99.25" evidence="1"/>
<gene>
    <name evidence="6" type="ORF">METZ01_LOCUS457424</name>
</gene>
<dbReference type="GO" id="GO:0006400">
    <property type="term" value="P:tRNA modification"/>
    <property type="evidence" value="ECO:0007669"/>
    <property type="project" value="TreeGrafter"/>
</dbReference>
<reference evidence="6" key="1">
    <citation type="submission" date="2018-05" db="EMBL/GenBank/DDBJ databases">
        <authorList>
            <person name="Lanie J.A."/>
            <person name="Ng W.-L."/>
            <person name="Kazmierczak K.M."/>
            <person name="Andrzejewski T.M."/>
            <person name="Davidsen T.M."/>
            <person name="Wayne K.J."/>
            <person name="Tettelin H."/>
            <person name="Glass J.I."/>
            <person name="Rusch D."/>
            <person name="Podicherti R."/>
            <person name="Tsui H.-C.T."/>
            <person name="Winkler M.E."/>
        </authorList>
    </citation>
    <scope>NUCLEOTIDE SEQUENCE</scope>
</reference>
<dbReference type="InterPro" id="IPR014780">
    <property type="entry name" value="tRNA_psdUridine_synth_TruB"/>
</dbReference>
<evidence type="ECO:0000256" key="2">
    <source>
        <dbReference type="ARBA" id="ARBA00022694"/>
    </source>
</evidence>
<name>A0A383AAF1_9ZZZZ</name>
<dbReference type="Pfam" id="PF01509">
    <property type="entry name" value="TruB_N"/>
    <property type="match status" value="1"/>
</dbReference>
<dbReference type="EMBL" id="UINC01190419">
    <property type="protein sequence ID" value="SVE04570.1"/>
    <property type="molecule type" value="Genomic_DNA"/>
</dbReference>
<feature type="non-terminal residue" evidence="6">
    <location>
        <position position="150"/>
    </location>
</feature>
<keyword evidence="2" id="KW-0819">tRNA processing</keyword>
<evidence type="ECO:0000313" key="6">
    <source>
        <dbReference type="EMBL" id="SVE04570.1"/>
    </source>
</evidence>
<evidence type="ECO:0000256" key="4">
    <source>
        <dbReference type="SAM" id="MobiDB-lite"/>
    </source>
</evidence>
<dbReference type="Gene3D" id="3.30.2350.10">
    <property type="entry name" value="Pseudouridine synthase"/>
    <property type="match status" value="1"/>
</dbReference>
<keyword evidence="3" id="KW-0413">Isomerase</keyword>
<feature type="domain" description="Pseudouridine synthase II N-terminal" evidence="5">
    <location>
        <begin position="11"/>
        <end position="143"/>
    </location>
</feature>